<gene>
    <name evidence="9" type="ORF">ACFPQ5_11505</name>
</gene>
<reference evidence="10" key="1">
    <citation type="journal article" date="2019" name="Int. J. Syst. Evol. Microbiol.">
        <title>The Global Catalogue of Microorganisms (GCM) 10K type strain sequencing project: providing services to taxonomists for standard genome sequencing and annotation.</title>
        <authorList>
            <consortium name="The Broad Institute Genomics Platform"/>
            <consortium name="The Broad Institute Genome Sequencing Center for Infectious Disease"/>
            <person name="Wu L."/>
            <person name="Ma J."/>
        </authorList>
    </citation>
    <scope>NUCLEOTIDE SEQUENCE [LARGE SCALE GENOMIC DNA]</scope>
    <source>
        <strain evidence="10">CCUG 43111</strain>
    </source>
</reference>
<dbReference type="InterPro" id="IPR000123">
    <property type="entry name" value="Reverse_transcriptase_msDNA"/>
</dbReference>
<dbReference type="Proteomes" id="UP001596101">
    <property type="component" value="Unassembled WGS sequence"/>
</dbReference>
<feature type="domain" description="Reverse transcriptase" evidence="8">
    <location>
        <begin position="1"/>
        <end position="251"/>
    </location>
</feature>
<keyword evidence="6" id="KW-0051">Antiviral defense</keyword>
<evidence type="ECO:0000256" key="5">
    <source>
        <dbReference type="ARBA" id="ARBA00022918"/>
    </source>
</evidence>
<dbReference type="InterPro" id="IPR043502">
    <property type="entry name" value="DNA/RNA_pol_sf"/>
</dbReference>
<dbReference type="Pfam" id="PF00078">
    <property type="entry name" value="RVT_1"/>
    <property type="match status" value="1"/>
</dbReference>
<keyword evidence="1" id="KW-0808">Transferase</keyword>
<evidence type="ECO:0000313" key="9">
    <source>
        <dbReference type="EMBL" id="MFC5478822.1"/>
    </source>
</evidence>
<dbReference type="GO" id="GO:0003964">
    <property type="term" value="F:RNA-directed DNA polymerase activity"/>
    <property type="evidence" value="ECO:0007669"/>
    <property type="project" value="UniProtKB-KW"/>
</dbReference>
<evidence type="ECO:0000256" key="4">
    <source>
        <dbReference type="ARBA" id="ARBA00022842"/>
    </source>
</evidence>
<name>A0ABW0MPB4_9BURK</name>
<evidence type="ECO:0000256" key="6">
    <source>
        <dbReference type="ARBA" id="ARBA00023118"/>
    </source>
</evidence>
<keyword evidence="4" id="KW-0460">Magnesium</keyword>
<proteinExistence type="inferred from homology"/>
<sequence length="340" mass="39412">MTSLLTPLEKNCKMTKKPLQELFDAMYHGKLVFDEFLTSPLAQNYEVISEGGNGKRRILKPKDKFKEFHRFLNLFLIEFLPVNERVVFSYRKGVGPLNAVEKHQRGRHFFQTDIVSFFGSIDQSLTRRIICEGAKYSPISDIEKYIDRIIEMICIDDSLPIGFPASAPLSNCVLFDFDNALEKYCDEHELVYSRYSDDIIVSAQSPDEIFNIVDVIARNLRELVSPRLDINRAKTRFFKVGGRISLLGMMILPNGKISPDTRRKTDLEVMLHYYSTDRARFRSLMEKKKPNLSEDDYEDFLSGHLNYVDSIDKDYTDKLRKKFGTTTIDSLIHKGFAKRK</sequence>
<dbReference type="CDD" id="cd03487">
    <property type="entry name" value="RT_Bac_retron_II"/>
    <property type="match status" value="1"/>
</dbReference>
<accession>A0ABW0MPB4</accession>
<dbReference type="EMBL" id="JBHSMR010000013">
    <property type="protein sequence ID" value="MFC5478822.1"/>
    <property type="molecule type" value="Genomic_DNA"/>
</dbReference>
<dbReference type="InterPro" id="IPR000477">
    <property type="entry name" value="RT_dom"/>
</dbReference>
<evidence type="ECO:0000259" key="8">
    <source>
        <dbReference type="PROSITE" id="PS50878"/>
    </source>
</evidence>
<keyword evidence="2" id="KW-0548">Nucleotidyltransferase</keyword>
<keyword evidence="5 9" id="KW-0695">RNA-directed DNA polymerase</keyword>
<evidence type="ECO:0000256" key="7">
    <source>
        <dbReference type="ARBA" id="ARBA00034120"/>
    </source>
</evidence>
<keyword evidence="10" id="KW-1185">Reference proteome</keyword>
<comment type="caution">
    <text evidence="9">The sequence shown here is derived from an EMBL/GenBank/DDBJ whole genome shotgun (WGS) entry which is preliminary data.</text>
</comment>
<evidence type="ECO:0000313" key="10">
    <source>
        <dbReference type="Proteomes" id="UP001596101"/>
    </source>
</evidence>
<dbReference type="RefSeq" id="WP_379755221.1">
    <property type="nucleotide sequence ID" value="NZ_JBHSMR010000013.1"/>
</dbReference>
<evidence type="ECO:0000256" key="3">
    <source>
        <dbReference type="ARBA" id="ARBA00022723"/>
    </source>
</evidence>
<protein>
    <submittedName>
        <fullName evidence="9">Reverse transcriptase domain-containing protein</fullName>
    </submittedName>
</protein>
<organism evidence="9 10">
    <name type="scientific">Massilia suwonensis</name>
    <dbReference type="NCBI Taxonomy" id="648895"/>
    <lineage>
        <taxon>Bacteria</taxon>
        <taxon>Pseudomonadati</taxon>
        <taxon>Pseudomonadota</taxon>
        <taxon>Betaproteobacteria</taxon>
        <taxon>Burkholderiales</taxon>
        <taxon>Oxalobacteraceae</taxon>
        <taxon>Telluria group</taxon>
        <taxon>Massilia</taxon>
    </lineage>
</organism>
<dbReference type="SUPFAM" id="SSF56672">
    <property type="entry name" value="DNA/RNA polymerases"/>
    <property type="match status" value="1"/>
</dbReference>
<dbReference type="PROSITE" id="PS50878">
    <property type="entry name" value="RT_POL"/>
    <property type="match status" value="1"/>
</dbReference>
<comment type="similarity">
    <text evidence="7">Belongs to the bacterial reverse transcriptase family.</text>
</comment>
<keyword evidence="3" id="KW-0479">Metal-binding</keyword>
<evidence type="ECO:0000256" key="2">
    <source>
        <dbReference type="ARBA" id="ARBA00022695"/>
    </source>
</evidence>
<evidence type="ECO:0000256" key="1">
    <source>
        <dbReference type="ARBA" id="ARBA00022679"/>
    </source>
</evidence>